<gene>
    <name evidence="2" type="ORF">MBUL_00905</name>
</gene>
<organism evidence="2">
    <name type="scientific">Methylobacterium bullatum</name>
    <dbReference type="NCBI Taxonomy" id="570505"/>
    <lineage>
        <taxon>Bacteria</taxon>
        <taxon>Pseudomonadati</taxon>
        <taxon>Pseudomonadota</taxon>
        <taxon>Alphaproteobacteria</taxon>
        <taxon>Hyphomicrobiales</taxon>
        <taxon>Methylobacteriaceae</taxon>
        <taxon>Methylobacterium</taxon>
    </lineage>
</organism>
<evidence type="ECO:0000256" key="1">
    <source>
        <dbReference type="SAM" id="MobiDB-lite"/>
    </source>
</evidence>
<protein>
    <submittedName>
        <fullName evidence="2">Uncharacterized protein</fullName>
    </submittedName>
</protein>
<dbReference type="AlphaFoldDB" id="A0A679IP35"/>
<dbReference type="EMBL" id="LR743504">
    <property type="protein sequence ID" value="CAA2100902.1"/>
    <property type="molecule type" value="Genomic_DNA"/>
</dbReference>
<sequence length="118" mass="12709">MNESPEPSSAAADPAGRLSEVSRLASLLADRVLSAQIASQPIPKAHIHALLDAAIILEKYEVRLPPLLEQMVETLEDEDAGKPVGAEVEEPATEPVEGDEADAKRLAWLFRPFQGTKS</sequence>
<accession>A0A679IP35</accession>
<proteinExistence type="predicted"/>
<feature type="compositionally biased region" description="Acidic residues" evidence="1">
    <location>
        <begin position="87"/>
        <end position="100"/>
    </location>
</feature>
<reference evidence="2" key="1">
    <citation type="submission" date="2019-12" db="EMBL/GenBank/DDBJ databases">
        <authorList>
            <person name="Cremers G."/>
        </authorList>
    </citation>
    <scope>NUCLEOTIDE SEQUENCE</scope>
    <source>
        <strain evidence="2">Mbul1</strain>
    </source>
</reference>
<evidence type="ECO:0000313" key="2">
    <source>
        <dbReference type="EMBL" id="CAA2100902.1"/>
    </source>
</evidence>
<name>A0A679IP35_9HYPH</name>
<feature type="region of interest" description="Disordered" evidence="1">
    <location>
        <begin position="77"/>
        <end position="101"/>
    </location>
</feature>